<dbReference type="InterPro" id="IPR000535">
    <property type="entry name" value="MSP_dom"/>
</dbReference>
<evidence type="ECO:0000256" key="1">
    <source>
        <dbReference type="ARBA" id="ARBA00004211"/>
    </source>
</evidence>
<feature type="transmembrane region" description="Helical" evidence="6">
    <location>
        <begin position="190"/>
        <end position="208"/>
    </location>
</feature>
<evidence type="ECO:0000256" key="2">
    <source>
        <dbReference type="ARBA" id="ARBA00008932"/>
    </source>
</evidence>
<evidence type="ECO:0000313" key="8">
    <source>
        <dbReference type="EnsemblMetazoa" id="XP_014250025.1"/>
    </source>
</evidence>
<evidence type="ECO:0000256" key="3">
    <source>
        <dbReference type="ARBA" id="ARBA00022692"/>
    </source>
</evidence>
<proteinExistence type="inferred from homology"/>
<evidence type="ECO:0000256" key="4">
    <source>
        <dbReference type="ARBA" id="ARBA00022989"/>
    </source>
</evidence>
<evidence type="ECO:0000259" key="7">
    <source>
        <dbReference type="PROSITE" id="PS50202"/>
    </source>
</evidence>
<dbReference type="GO" id="GO:0061817">
    <property type="term" value="P:endoplasmic reticulum-plasma membrane tethering"/>
    <property type="evidence" value="ECO:0007669"/>
    <property type="project" value="TreeGrafter"/>
</dbReference>
<sequence>MSKQPHMLILDPQSILTFRPPFNNKSQCLINVTNPTPYGILFKMKTTASHRYCVKPKMGRIAPYGKEVITVRLKAPKGDTQDKFKLLSFVAPNNNDTIEEAWEKFNESGAMTNKFVALFLTSGGNEQSTLNINLGKQKSYNIPPLESGKKAKGAKKKVDFNKDRVSDLDQKDDEYVDDDDHENSSNYPRLKLIAFVIIVMVVSAFWFTDFFEK</sequence>
<dbReference type="GeneID" id="106666972"/>
<dbReference type="KEGG" id="clec:106666972"/>
<dbReference type="EnsemblMetazoa" id="XM_014394539.2">
    <property type="protein sequence ID" value="XP_014250025.1"/>
    <property type="gene ID" value="LOC106666972"/>
</dbReference>
<dbReference type="SUPFAM" id="SSF49354">
    <property type="entry name" value="PapD-like"/>
    <property type="match status" value="1"/>
</dbReference>
<keyword evidence="4 6" id="KW-1133">Transmembrane helix</keyword>
<dbReference type="OrthoDB" id="264603at2759"/>
<dbReference type="GO" id="GO:0005886">
    <property type="term" value="C:plasma membrane"/>
    <property type="evidence" value="ECO:0007669"/>
    <property type="project" value="TreeGrafter"/>
</dbReference>
<dbReference type="InterPro" id="IPR016763">
    <property type="entry name" value="VAP"/>
</dbReference>
<dbReference type="Pfam" id="PF00635">
    <property type="entry name" value="Motile_Sperm"/>
    <property type="match status" value="1"/>
</dbReference>
<feature type="domain" description="MSP" evidence="7">
    <location>
        <begin position="7"/>
        <end position="120"/>
    </location>
</feature>
<keyword evidence="9" id="KW-1185">Reference proteome</keyword>
<dbReference type="PANTHER" id="PTHR10809:SF6">
    <property type="entry name" value="AT11025P-RELATED"/>
    <property type="match status" value="1"/>
</dbReference>
<dbReference type="Gene3D" id="2.60.40.10">
    <property type="entry name" value="Immunoglobulins"/>
    <property type="match status" value="1"/>
</dbReference>
<keyword evidence="3 6" id="KW-0812">Transmembrane</keyword>
<evidence type="ECO:0000256" key="6">
    <source>
        <dbReference type="SAM" id="Phobius"/>
    </source>
</evidence>
<dbReference type="RefSeq" id="XP_014250025.1">
    <property type="nucleotide sequence ID" value="XM_014394539.2"/>
</dbReference>
<dbReference type="InterPro" id="IPR013783">
    <property type="entry name" value="Ig-like_fold"/>
</dbReference>
<name>A0A8I6RRE5_CIMLE</name>
<comment type="subcellular location">
    <subcellularLocation>
        <location evidence="1">Membrane</location>
        <topology evidence="1">Single-pass type IV membrane protein</topology>
    </subcellularLocation>
</comment>
<dbReference type="PANTHER" id="PTHR10809">
    <property type="entry name" value="VESICLE-ASSOCIATED MEMBRANE PROTEIN-ASSOCIATED PROTEIN"/>
    <property type="match status" value="1"/>
</dbReference>
<keyword evidence="5 6" id="KW-0472">Membrane</keyword>
<dbReference type="OMA" id="TASHRYC"/>
<dbReference type="Proteomes" id="UP000494040">
    <property type="component" value="Unassembled WGS sequence"/>
</dbReference>
<dbReference type="AlphaFoldDB" id="A0A8I6RRE5"/>
<protein>
    <recommendedName>
        <fullName evidence="7">MSP domain-containing protein</fullName>
    </recommendedName>
</protein>
<comment type="similarity">
    <text evidence="2">Belongs to the VAMP-associated protein (VAP) (TC 9.B.17) family.</text>
</comment>
<reference evidence="8" key="1">
    <citation type="submission" date="2022-01" db="UniProtKB">
        <authorList>
            <consortium name="EnsemblMetazoa"/>
        </authorList>
    </citation>
    <scope>IDENTIFICATION</scope>
</reference>
<dbReference type="GO" id="GO:0005789">
    <property type="term" value="C:endoplasmic reticulum membrane"/>
    <property type="evidence" value="ECO:0007669"/>
    <property type="project" value="InterPro"/>
</dbReference>
<accession>A0A8I6RRE5</accession>
<evidence type="ECO:0000313" key="9">
    <source>
        <dbReference type="Proteomes" id="UP000494040"/>
    </source>
</evidence>
<evidence type="ECO:0000256" key="5">
    <source>
        <dbReference type="ARBA" id="ARBA00023136"/>
    </source>
</evidence>
<organism evidence="8 9">
    <name type="scientific">Cimex lectularius</name>
    <name type="common">Bed bug</name>
    <name type="synonym">Acanthia lectularia</name>
    <dbReference type="NCBI Taxonomy" id="79782"/>
    <lineage>
        <taxon>Eukaryota</taxon>
        <taxon>Metazoa</taxon>
        <taxon>Ecdysozoa</taxon>
        <taxon>Arthropoda</taxon>
        <taxon>Hexapoda</taxon>
        <taxon>Insecta</taxon>
        <taxon>Pterygota</taxon>
        <taxon>Neoptera</taxon>
        <taxon>Paraneoptera</taxon>
        <taxon>Hemiptera</taxon>
        <taxon>Heteroptera</taxon>
        <taxon>Panheteroptera</taxon>
        <taxon>Cimicomorpha</taxon>
        <taxon>Cimicidae</taxon>
        <taxon>Cimex</taxon>
    </lineage>
</organism>
<dbReference type="GO" id="GO:0090158">
    <property type="term" value="P:endoplasmic reticulum membrane organization"/>
    <property type="evidence" value="ECO:0007669"/>
    <property type="project" value="TreeGrafter"/>
</dbReference>
<dbReference type="PROSITE" id="PS50202">
    <property type="entry name" value="MSP"/>
    <property type="match status" value="1"/>
</dbReference>
<dbReference type="GO" id="GO:0033149">
    <property type="term" value="F:FFAT motif binding"/>
    <property type="evidence" value="ECO:0007669"/>
    <property type="project" value="TreeGrafter"/>
</dbReference>
<dbReference type="InterPro" id="IPR008962">
    <property type="entry name" value="PapD-like_sf"/>
</dbReference>